<dbReference type="Proteomes" id="UP000531251">
    <property type="component" value="Unassembled WGS sequence"/>
</dbReference>
<name>A0A7X6BC69_9SPHN</name>
<dbReference type="Pfam" id="PF04138">
    <property type="entry name" value="GtrA_DPMS_TM"/>
    <property type="match status" value="1"/>
</dbReference>
<dbReference type="GO" id="GO:0005886">
    <property type="term" value="C:plasma membrane"/>
    <property type="evidence" value="ECO:0007669"/>
    <property type="project" value="TreeGrafter"/>
</dbReference>
<evidence type="ECO:0000256" key="2">
    <source>
        <dbReference type="ARBA" id="ARBA00009399"/>
    </source>
</evidence>
<keyword evidence="9" id="KW-1185">Reference proteome</keyword>
<dbReference type="RefSeq" id="WP_167712722.1">
    <property type="nucleotide sequence ID" value="NZ_BAAADY010000001.1"/>
</dbReference>
<proteinExistence type="inferred from homology"/>
<comment type="caution">
    <text evidence="8">The sequence shown here is derived from an EMBL/GenBank/DDBJ whole genome shotgun (WGS) entry which is preliminary data.</text>
</comment>
<evidence type="ECO:0000256" key="5">
    <source>
        <dbReference type="ARBA" id="ARBA00023136"/>
    </source>
</evidence>
<evidence type="ECO:0000313" key="8">
    <source>
        <dbReference type="EMBL" id="NJB96332.1"/>
    </source>
</evidence>
<feature type="transmembrane region" description="Helical" evidence="6">
    <location>
        <begin position="97"/>
        <end position="117"/>
    </location>
</feature>
<evidence type="ECO:0000313" key="9">
    <source>
        <dbReference type="Proteomes" id="UP000531251"/>
    </source>
</evidence>
<evidence type="ECO:0000256" key="3">
    <source>
        <dbReference type="ARBA" id="ARBA00022692"/>
    </source>
</evidence>
<keyword evidence="3 6" id="KW-0812">Transmembrane</keyword>
<protein>
    <submittedName>
        <fullName evidence="8">Putative flippase GtrA</fullName>
    </submittedName>
</protein>
<keyword evidence="4 6" id="KW-1133">Transmembrane helix</keyword>
<keyword evidence="5 6" id="KW-0472">Membrane</keyword>
<dbReference type="InterPro" id="IPR051401">
    <property type="entry name" value="GtrA_CellWall_Glycosyl"/>
</dbReference>
<dbReference type="AlphaFoldDB" id="A0A7X6BC69"/>
<evidence type="ECO:0000256" key="6">
    <source>
        <dbReference type="SAM" id="Phobius"/>
    </source>
</evidence>
<feature type="transmembrane region" description="Helical" evidence="6">
    <location>
        <begin position="71"/>
        <end position="91"/>
    </location>
</feature>
<dbReference type="EMBL" id="JAATJB010000001">
    <property type="protein sequence ID" value="NJB96332.1"/>
    <property type="molecule type" value="Genomic_DNA"/>
</dbReference>
<feature type="transmembrane region" description="Helical" evidence="6">
    <location>
        <begin position="12"/>
        <end position="34"/>
    </location>
</feature>
<reference evidence="8 9" key="1">
    <citation type="submission" date="2020-03" db="EMBL/GenBank/DDBJ databases">
        <title>Genomic Encyclopedia of Type Strains, Phase IV (KMG-IV): sequencing the most valuable type-strain genomes for metagenomic binning, comparative biology and taxonomic classification.</title>
        <authorList>
            <person name="Goeker M."/>
        </authorList>
    </citation>
    <scope>NUCLEOTIDE SEQUENCE [LARGE SCALE GENOMIC DNA]</scope>
    <source>
        <strain evidence="8 9">DSM 7225</strain>
    </source>
</reference>
<dbReference type="PANTHER" id="PTHR38459:SF1">
    <property type="entry name" value="PROPHAGE BACTOPRENOL-LINKED GLUCOSE TRANSLOCASE HOMOLOG"/>
    <property type="match status" value="1"/>
</dbReference>
<accession>A0A7X6BC69</accession>
<evidence type="ECO:0000259" key="7">
    <source>
        <dbReference type="Pfam" id="PF04138"/>
    </source>
</evidence>
<feature type="transmembrane region" description="Helical" evidence="6">
    <location>
        <begin position="40"/>
        <end position="59"/>
    </location>
</feature>
<dbReference type="InterPro" id="IPR007267">
    <property type="entry name" value="GtrA_DPMS_TM"/>
</dbReference>
<organism evidence="8 9">
    <name type="scientific">Sphingomonas trueperi</name>
    <dbReference type="NCBI Taxonomy" id="53317"/>
    <lineage>
        <taxon>Bacteria</taxon>
        <taxon>Pseudomonadati</taxon>
        <taxon>Pseudomonadota</taxon>
        <taxon>Alphaproteobacteria</taxon>
        <taxon>Sphingomonadales</taxon>
        <taxon>Sphingomonadaceae</taxon>
        <taxon>Sphingomonas</taxon>
    </lineage>
</organism>
<dbReference type="GO" id="GO:0000271">
    <property type="term" value="P:polysaccharide biosynthetic process"/>
    <property type="evidence" value="ECO:0007669"/>
    <property type="project" value="InterPro"/>
</dbReference>
<dbReference type="PANTHER" id="PTHR38459">
    <property type="entry name" value="PROPHAGE BACTOPRENOL-LINKED GLUCOSE TRANSLOCASE HOMOLOG"/>
    <property type="match status" value="1"/>
</dbReference>
<evidence type="ECO:0000256" key="4">
    <source>
        <dbReference type="ARBA" id="ARBA00022989"/>
    </source>
</evidence>
<evidence type="ECO:0000256" key="1">
    <source>
        <dbReference type="ARBA" id="ARBA00004141"/>
    </source>
</evidence>
<comment type="similarity">
    <text evidence="2">Belongs to the GtrA family.</text>
</comment>
<sequence>MAIPRARLLELWRYYQMGVLNTAFGLGTYALLVWLGMNMFAAQLTAHLLGMAFNYFSYSRHVFRDADPAKLRFVLSYGANYLLGLVTLAGVSRVVGSPYLAGFISAFLVSVVNYFALKRLVFRAKPA</sequence>
<gene>
    <name evidence="8" type="ORF">GGR89_000624</name>
</gene>
<feature type="domain" description="GtrA/DPMS transmembrane" evidence="7">
    <location>
        <begin position="13"/>
        <end position="122"/>
    </location>
</feature>
<comment type="subcellular location">
    <subcellularLocation>
        <location evidence="1">Membrane</location>
        <topology evidence="1">Multi-pass membrane protein</topology>
    </subcellularLocation>
</comment>